<name>A0AAN4ZFV5_9BILA</name>
<protein>
    <submittedName>
        <fullName evidence="1">Uncharacterized protein</fullName>
    </submittedName>
</protein>
<feature type="non-terminal residue" evidence="1">
    <location>
        <position position="1"/>
    </location>
</feature>
<organism evidence="1 2">
    <name type="scientific">Pristionchus mayeri</name>
    <dbReference type="NCBI Taxonomy" id="1317129"/>
    <lineage>
        <taxon>Eukaryota</taxon>
        <taxon>Metazoa</taxon>
        <taxon>Ecdysozoa</taxon>
        <taxon>Nematoda</taxon>
        <taxon>Chromadorea</taxon>
        <taxon>Rhabditida</taxon>
        <taxon>Rhabditina</taxon>
        <taxon>Diplogasteromorpha</taxon>
        <taxon>Diplogasteroidea</taxon>
        <taxon>Neodiplogasteridae</taxon>
        <taxon>Pristionchus</taxon>
    </lineage>
</organism>
<accession>A0AAN4ZFV5</accession>
<dbReference type="AlphaFoldDB" id="A0AAN4ZFV5"/>
<evidence type="ECO:0000313" key="2">
    <source>
        <dbReference type="Proteomes" id="UP001328107"/>
    </source>
</evidence>
<dbReference type="EMBL" id="BTRK01000002">
    <property type="protein sequence ID" value="GMR39159.1"/>
    <property type="molecule type" value="Genomic_DNA"/>
</dbReference>
<evidence type="ECO:0000313" key="1">
    <source>
        <dbReference type="EMBL" id="GMR39159.1"/>
    </source>
</evidence>
<gene>
    <name evidence="1" type="ORF">PMAYCL1PPCAC_09354</name>
</gene>
<dbReference type="Proteomes" id="UP001328107">
    <property type="component" value="Unassembled WGS sequence"/>
</dbReference>
<sequence length="180" mass="20889">TLLKITKKEQLPKDTLVHQTADGTVFFNKYISPERLYVKFLGKEIDAQLPGQYIRSIAAHGNEIYFSSDLVKVYKASFNPFDGIIITYLRDKKEDEEFHAWGLCSRIRHGKTFAYRIWADPDKDGIIIDVPNKGMEGLKLVEIHRQFEKNDGIKKCNQILEERQFIVTKPLRRPKDLYGG</sequence>
<comment type="caution">
    <text evidence="1">The sequence shown here is derived from an EMBL/GenBank/DDBJ whole genome shotgun (WGS) entry which is preliminary data.</text>
</comment>
<reference evidence="2" key="1">
    <citation type="submission" date="2022-10" db="EMBL/GenBank/DDBJ databases">
        <title>Genome assembly of Pristionchus species.</title>
        <authorList>
            <person name="Yoshida K."/>
            <person name="Sommer R.J."/>
        </authorList>
    </citation>
    <scope>NUCLEOTIDE SEQUENCE [LARGE SCALE GENOMIC DNA]</scope>
    <source>
        <strain evidence="2">RS5460</strain>
    </source>
</reference>
<keyword evidence="2" id="KW-1185">Reference proteome</keyword>
<proteinExistence type="predicted"/>